<dbReference type="Pfam" id="PF04505">
    <property type="entry name" value="CD225"/>
    <property type="match status" value="1"/>
</dbReference>
<gene>
    <name evidence="7" type="ORF">H9789_03675</name>
</gene>
<reference evidence="7" key="2">
    <citation type="submission" date="2021-04" db="EMBL/GenBank/DDBJ databases">
        <authorList>
            <person name="Gilroy R."/>
        </authorList>
    </citation>
    <scope>NUCLEOTIDE SEQUENCE</scope>
    <source>
        <strain evidence="7">G3-2149</strain>
    </source>
</reference>
<evidence type="ECO:0000313" key="7">
    <source>
        <dbReference type="EMBL" id="MBU3852918.1"/>
    </source>
</evidence>
<reference evidence="7" key="1">
    <citation type="journal article" date="2021" name="PeerJ">
        <title>Extensive microbial diversity within the chicken gut microbiome revealed by metagenomics and culture.</title>
        <authorList>
            <person name="Gilroy R."/>
            <person name="Ravi A."/>
            <person name="Getino M."/>
            <person name="Pursley I."/>
            <person name="Horton D.L."/>
            <person name="Alikhan N.F."/>
            <person name="Baker D."/>
            <person name="Gharbi K."/>
            <person name="Hall N."/>
            <person name="Watson M."/>
            <person name="Adriaenssens E.M."/>
            <person name="Foster-Nyarko E."/>
            <person name="Jarju S."/>
            <person name="Secka A."/>
            <person name="Antonio M."/>
            <person name="Oren A."/>
            <person name="Chaudhuri R.R."/>
            <person name="La Ragione R."/>
            <person name="Hildebrand F."/>
            <person name="Pallen M.J."/>
        </authorList>
    </citation>
    <scope>NUCLEOTIDE SEQUENCE</scope>
    <source>
        <strain evidence="7">G3-2149</strain>
    </source>
</reference>
<feature type="domain" description="GYF" evidence="6">
    <location>
        <begin position="3"/>
        <end position="48"/>
    </location>
</feature>
<dbReference type="EMBL" id="JAHLFU010000069">
    <property type="protein sequence ID" value="MBU3852918.1"/>
    <property type="molecule type" value="Genomic_DNA"/>
</dbReference>
<dbReference type="Proteomes" id="UP000823865">
    <property type="component" value="Unassembled WGS sequence"/>
</dbReference>
<accession>A0A9E2P0F8</accession>
<evidence type="ECO:0000313" key="8">
    <source>
        <dbReference type="Proteomes" id="UP000823865"/>
    </source>
</evidence>
<dbReference type="AlphaFoldDB" id="A0A9E2P0F8"/>
<evidence type="ECO:0000256" key="1">
    <source>
        <dbReference type="ARBA" id="ARBA00004370"/>
    </source>
</evidence>
<name>A0A9E2P0F8_9BACT</name>
<keyword evidence="2 5" id="KW-0812">Transmembrane</keyword>
<evidence type="ECO:0000256" key="2">
    <source>
        <dbReference type="ARBA" id="ARBA00022692"/>
    </source>
</evidence>
<dbReference type="GO" id="GO:0016020">
    <property type="term" value="C:membrane"/>
    <property type="evidence" value="ECO:0007669"/>
    <property type="project" value="UniProtKB-SubCell"/>
</dbReference>
<comment type="subcellular location">
    <subcellularLocation>
        <location evidence="1">Membrane</location>
    </subcellularLocation>
</comment>
<dbReference type="InterPro" id="IPR025640">
    <property type="entry name" value="GYF_2"/>
</dbReference>
<keyword evidence="3 5" id="KW-1133">Transmembrane helix</keyword>
<protein>
    <submittedName>
        <fullName evidence="7">CD225/dispanin family protein</fullName>
    </submittedName>
</protein>
<feature type="transmembrane region" description="Helical" evidence="5">
    <location>
        <begin position="106"/>
        <end position="130"/>
    </location>
</feature>
<feature type="transmembrane region" description="Helical" evidence="5">
    <location>
        <begin position="59"/>
        <end position="82"/>
    </location>
</feature>
<evidence type="ECO:0000256" key="3">
    <source>
        <dbReference type="ARBA" id="ARBA00022989"/>
    </source>
</evidence>
<sequence length="140" mass="15983">MKYYIKRKNKVQGPFSKEELKARTLLPTALVRTENSEEWVRADHCKELEETVVPMPNTWWLISLITVFVCLPFGIVGLLRAYRIQDLYHEGKIAEARVMSQDTGRLIKIGIACGLLLYLMLLAFHGAAIIKSLNAEGIFF</sequence>
<evidence type="ECO:0000259" key="6">
    <source>
        <dbReference type="Pfam" id="PF14237"/>
    </source>
</evidence>
<comment type="caution">
    <text evidence="7">The sequence shown here is derived from an EMBL/GenBank/DDBJ whole genome shotgun (WGS) entry which is preliminary data.</text>
</comment>
<proteinExistence type="predicted"/>
<evidence type="ECO:0000256" key="5">
    <source>
        <dbReference type="SAM" id="Phobius"/>
    </source>
</evidence>
<dbReference type="InterPro" id="IPR007593">
    <property type="entry name" value="CD225/Dispanin_fam"/>
</dbReference>
<evidence type="ECO:0000256" key="4">
    <source>
        <dbReference type="ARBA" id="ARBA00023136"/>
    </source>
</evidence>
<dbReference type="Pfam" id="PF14237">
    <property type="entry name" value="GYF_2"/>
    <property type="match status" value="1"/>
</dbReference>
<keyword evidence="4 5" id="KW-0472">Membrane</keyword>
<organism evidence="7 8">
    <name type="scientific">Candidatus Paraprevotella stercoravium</name>
    <dbReference type="NCBI Taxonomy" id="2838725"/>
    <lineage>
        <taxon>Bacteria</taxon>
        <taxon>Pseudomonadati</taxon>
        <taxon>Bacteroidota</taxon>
        <taxon>Bacteroidia</taxon>
        <taxon>Bacteroidales</taxon>
        <taxon>Prevotellaceae</taxon>
        <taxon>Paraprevotella</taxon>
    </lineage>
</organism>